<evidence type="ECO:0000313" key="2">
    <source>
        <dbReference type="EMBL" id="SDS38538.1"/>
    </source>
</evidence>
<dbReference type="SUPFAM" id="SSF53597">
    <property type="entry name" value="Dihydrofolate reductase-like"/>
    <property type="match status" value="1"/>
</dbReference>
<name>A0A1H1RS48_BRESA</name>
<feature type="domain" description="Bacterial bifunctional deaminase-reductase C-terminal" evidence="1">
    <location>
        <begin position="89"/>
        <end position="188"/>
    </location>
</feature>
<keyword evidence="3" id="KW-1185">Reference proteome</keyword>
<dbReference type="OrthoDB" id="195113at2"/>
<protein>
    <submittedName>
        <fullName evidence="2">Dihydrofolate reductase</fullName>
    </submittedName>
</protein>
<dbReference type="Proteomes" id="UP000199700">
    <property type="component" value="Chromosome"/>
</dbReference>
<dbReference type="PANTHER" id="PTHR38011:SF11">
    <property type="entry name" value="2,5-DIAMINO-6-RIBOSYLAMINO-4(3H)-PYRIMIDINONE 5'-PHOSPHATE REDUCTASE"/>
    <property type="match status" value="1"/>
</dbReference>
<evidence type="ECO:0000259" key="1">
    <source>
        <dbReference type="Pfam" id="PF01872"/>
    </source>
</evidence>
<gene>
    <name evidence="2" type="ORF">SAMN04489751_1893</name>
</gene>
<accession>A0A1H1RS48</accession>
<evidence type="ECO:0000313" key="3">
    <source>
        <dbReference type="Proteomes" id="UP000199700"/>
    </source>
</evidence>
<organism evidence="2 3">
    <name type="scientific">Brevibacterium sandarakinum</name>
    <dbReference type="NCBI Taxonomy" id="629680"/>
    <lineage>
        <taxon>Bacteria</taxon>
        <taxon>Bacillati</taxon>
        <taxon>Actinomycetota</taxon>
        <taxon>Actinomycetes</taxon>
        <taxon>Micrococcales</taxon>
        <taxon>Brevibacteriaceae</taxon>
        <taxon>Brevibacterium</taxon>
    </lineage>
</organism>
<sequence>MPQHRRLKYFVALSIDGFIAGPDGGDPSGWWPITDDYIDFIRTDYPETLPGPARDAMGIAGPGLHFDTVIEGRRSFELGLATGLPDAYPHLRHLVVSSTLGAYPESAVEIVSDDPVGRVRDLKGEQGKDIWLVGGGTLASSLRSEIDELIIKLGPLTLGTGVPLWGSESDFNTEIWTNTEVRAFPGGMTLLRFERAGDDRQTVVD</sequence>
<dbReference type="Pfam" id="PF01872">
    <property type="entry name" value="RibD_C"/>
    <property type="match status" value="1"/>
</dbReference>
<dbReference type="InterPro" id="IPR002734">
    <property type="entry name" value="RibDG_C"/>
</dbReference>
<reference evidence="2" key="1">
    <citation type="submission" date="2016-10" db="EMBL/GenBank/DDBJ databases">
        <authorList>
            <person name="Varghese N."/>
            <person name="Submissions S."/>
        </authorList>
    </citation>
    <scope>NUCLEOTIDE SEQUENCE [LARGE SCALE GENOMIC DNA]</scope>
    <source>
        <strain evidence="2">DSM 22082</strain>
    </source>
</reference>
<dbReference type="STRING" id="629680.SAMN04489751_1893"/>
<dbReference type="InterPro" id="IPR024072">
    <property type="entry name" value="DHFR-like_dom_sf"/>
</dbReference>
<dbReference type="EMBL" id="LT629739">
    <property type="protein sequence ID" value="SDS38538.1"/>
    <property type="molecule type" value="Genomic_DNA"/>
</dbReference>
<dbReference type="GO" id="GO:0009231">
    <property type="term" value="P:riboflavin biosynthetic process"/>
    <property type="evidence" value="ECO:0007669"/>
    <property type="project" value="InterPro"/>
</dbReference>
<proteinExistence type="predicted"/>
<dbReference type="GO" id="GO:0008703">
    <property type="term" value="F:5-amino-6-(5-phosphoribosylamino)uracil reductase activity"/>
    <property type="evidence" value="ECO:0007669"/>
    <property type="project" value="InterPro"/>
</dbReference>
<dbReference type="PANTHER" id="PTHR38011">
    <property type="entry name" value="DIHYDROFOLATE REDUCTASE FAMILY PROTEIN (AFU_ORTHOLOGUE AFUA_8G06820)"/>
    <property type="match status" value="1"/>
</dbReference>
<dbReference type="InterPro" id="IPR050765">
    <property type="entry name" value="Riboflavin_Biosynth_HTPR"/>
</dbReference>
<dbReference type="Gene3D" id="3.40.430.10">
    <property type="entry name" value="Dihydrofolate Reductase, subunit A"/>
    <property type="match status" value="1"/>
</dbReference>
<dbReference type="AlphaFoldDB" id="A0A1H1RS48"/>